<dbReference type="InterPro" id="IPR029063">
    <property type="entry name" value="SAM-dependent_MTases_sf"/>
</dbReference>
<evidence type="ECO:0000313" key="2">
    <source>
        <dbReference type="EMBL" id="OSO88077.1"/>
    </source>
</evidence>
<dbReference type="CDD" id="cd02440">
    <property type="entry name" value="AdoMet_MTases"/>
    <property type="match status" value="1"/>
</dbReference>
<keyword evidence="2" id="KW-0808">Transferase</keyword>
<sequence length="217" mass="25094">MLLRPEQRLKIDDTDDNLFYDYPRLVTHVDDGFIQQLTDIYRQYLQPKTRIFDMMSSWVSHLPPEVDFDYVEGHGLNAQELARNPRLNHYFVQNINAQPQLPLGNQDFHAVINCVSVQYIQYPEAIFSEIHRILKPGGVAIISFSNRMFYQKAIQIWRDGTESSRVELVKRYFASVPGFTTPKVIATRAKAPHLIQQWLGLTGGDPFYAVIAHRASK</sequence>
<dbReference type="SUPFAM" id="SSF53335">
    <property type="entry name" value="S-adenosyl-L-methionine-dependent methyltransferases"/>
    <property type="match status" value="1"/>
</dbReference>
<dbReference type="PANTHER" id="PTHR43036">
    <property type="entry name" value="OSJNBB0011N17.9 PROTEIN"/>
    <property type="match status" value="1"/>
</dbReference>
<keyword evidence="2" id="KW-0489">Methyltransferase</keyword>
<dbReference type="InterPro" id="IPR013216">
    <property type="entry name" value="Methyltransf_11"/>
</dbReference>
<protein>
    <submittedName>
        <fullName evidence="2">SAM-dependent methyltransferase</fullName>
    </submittedName>
</protein>
<evidence type="ECO:0000313" key="3">
    <source>
        <dbReference type="Proteomes" id="UP000192997"/>
    </source>
</evidence>
<accession>A0A1X4G3A2</accession>
<gene>
    <name evidence="2" type="ORF">B7O87_14655</name>
</gene>
<dbReference type="Proteomes" id="UP000192997">
    <property type="component" value="Unassembled WGS sequence"/>
</dbReference>
<dbReference type="PANTHER" id="PTHR43036:SF2">
    <property type="entry name" value="OS04G0481300 PROTEIN"/>
    <property type="match status" value="1"/>
</dbReference>
<comment type="caution">
    <text evidence="2">The sequence shown here is derived from an EMBL/GenBank/DDBJ whole genome shotgun (WGS) entry which is preliminary data.</text>
</comment>
<dbReference type="GO" id="GO:0032259">
    <property type="term" value="P:methylation"/>
    <property type="evidence" value="ECO:0007669"/>
    <property type="project" value="UniProtKB-KW"/>
</dbReference>
<organism evidence="2 3">
    <name type="scientific">Cylindrospermopsis raciborskii CENA303</name>
    <dbReference type="NCBI Taxonomy" id="1170769"/>
    <lineage>
        <taxon>Bacteria</taxon>
        <taxon>Bacillati</taxon>
        <taxon>Cyanobacteriota</taxon>
        <taxon>Cyanophyceae</taxon>
        <taxon>Nostocales</taxon>
        <taxon>Aphanizomenonaceae</taxon>
        <taxon>Cylindrospermopsis</taxon>
    </lineage>
</organism>
<dbReference type="RefSeq" id="WP_085729129.1">
    <property type="nucleotide sequence ID" value="NZ_NBYN01000064.1"/>
</dbReference>
<dbReference type="EMBL" id="NBYN01000064">
    <property type="protein sequence ID" value="OSO88077.1"/>
    <property type="molecule type" value="Genomic_DNA"/>
</dbReference>
<reference evidence="3" key="1">
    <citation type="submission" date="2017-04" db="EMBL/GenBank/DDBJ databases">
        <authorList>
            <person name="Abreu V.A."/>
            <person name="Popin R.V."/>
            <person name="Rigonato J."/>
            <person name="Andreote A.P."/>
            <person name="Schaker P.C."/>
            <person name="Hoff-Risseti C."/>
            <person name="Alvarenga D.O."/>
            <person name="Varani A.M."/>
            <person name="Fiore M.F."/>
        </authorList>
    </citation>
    <scope>NUCLEOTIDE SEQUENCE [LARGE SCALE GENOMIC DNA]</scope>
    <source>
        <strain evidence="3">CENA303</strain>
    </source>
</reference>
<dbReference type="Pfam" id="PF08241">
    <property type="entry name" value="Methyltransf_11"/>
    <property type="match status" value="1"/>
</dbReference>
<evidence type="ECO:0000259" key="1">
    <source>
        <dbReference type="Pfam" id="PF08241"/>
    </source>
</evidence>
<feature type="domain" description="Methyltransferase type 11" evidence="1">
    <location>
        <begin position="78"/>
        <end position="142"/>
    </location>
</feature>
<dbReference type="GO" id="GO:0008757">
    <property type="term" value="F:S-adenosylmethionine-dependent methyltransferase activity"/>
    <property type="evidence" value="ECO:0007669"/>
    <property type="project" value="InterPro"/>
</dbReference>
<dbReference type="AlphaFoldDB" id="A0A1X4G3A2"/>
<dbReference type="Gene3D" id="3.40.50.150">
    <property type="entry name" value="Vaccinia Virus protein VP39"/>
    <property type="match status" value="1"/>
</dbReference>
<proteinExistence type="predicted"/>
<name>A0A1X4G3A2_9CYAN</name>